<keyword evidence="5" id="KW-1185">Reference proteome</keyword>
<dbReference type="InterPro" id="IPR013766">
    <property type="entry name" value="Thioredoxin_domain"/>
</dbReference>
<dbReference type="EMBL" id="JACEEZ010018055">
    <property type="protein sequence ID" value="KAG0717200.1"/>
    <property type="molecule type" value="Genomic_DNA"/>
</dbReference>
<sequence length="218" mass="25374">MAANAMVEKQLIAATQIIEHQLDSEINRLDNLESDDLELIRRERLVAMKKRQEKKQEWLVNGHGTYSELYDEKEFFETTKKSDHVVCQFYRDQFERCRLVDKHLEILAKKHFETKFCKINAEKAPFLTDRLKIRVLPTICLVKNGKTKDFIVGFTDLGNSDDFSTEMMEWRIARSDVIEYQGDLMTPPSAKSGPKTEVYRKKTIRGKNDDSSGDDDSD</sequence>
<evidence type="ECO:0000256" key="1">
    <source>
        <dbReference type="ARBA" id="ARBA00026148"/>
    </source>
</evidence>
<evidence type="ECO:0000313" key="5">
    <source>
        <dbReference type="Proteomes" id="UP000770661"/>
    </source>
</evidence>
<evidence type="ECO:0000259" key="3">
    <source>
        <dbReference type="Pfam" id="PF00085"/>
    </source>
</evidence>
<proteinExistence type="predicted"/>
<organism evidence="4 5">
    <name type="scientific">Chionoecetes opilio</name>
    <name type="common">Atlantic snow crab</name>
    <name type="synonym">Cancer opilio</name>
    <dbReference type="NCBI Taxonomy" id="41210"/>
    <lineage>
        <taxon>Eukaryota</taxon>
        <taxon>Metazoa</taxon>
        <taxon>Ecdysozoa</taxon>
        <taxon>Arthropoda</taxon>
        <taxon>Crustacea</taxon>
        <taxon>Multicrustacea</taxon>
        <taxon>Malacostraca</taxon>
        <taxon>Eumalacostraca</taxon>
        <taxon>Eucarida</taxon>
        <taxon>Decapoda</taxon>
        <taxon>Pleocyemata</taxon>
        <taxon>Brachyura</taxon>
        <taxon>Eubrachyura</taxon>
        <taxon>Majoidea</taxon>
        <taxon>Majidae</taxon>
        <taxon>Chionoecetes</taxon>
    </lineage>
</organism>
<feature type="domain" description="Thioredoxin" evidence="3">
    <location>
        <begin position="71"/>
        <end position="154"/>
    </location>
</feature>
<dbReference type="Pfam" id="PF00085">
    <property type="entry name" value="Thioredoxin"/>
    <property type="match status" value="1"/>
</dbReference>
<dbReference type="Gene3D" id="3.40.30.10">
    <property type="entry name" value="Glutaredoxin"/>
    <property type="match status" value="1"/>
</dbReference>
<evidence type="ECO:0000256" key="2">
    <source>
        <dbReference type="SAM" id="MobiDB-lite"/>
    </source>
</evidence>
<name>A0A8J4Y9A4_CHIOP</name>
<evidence type="ECO:0000313" key="4">
    <source>
        <dbReference type="EMBL" id="KAG0717200.1"/>
    </source>
</evidence>
<reference evidence="4" key="1">
    <citation type="submission" date="2020-07" db="EMBL/GenBank/DDBJ databases">
        <title>The High-quality genome of the commercially important snow crab, Chionoecetes opilio.</title>
        <authorList>
            <person name="Jeong J.-H."/>
            <person name="Ryu S."/>
        </authorList>
    </citation>
    <scope>NUCLEOTIDE SEQUENCE</scope>
    <source>
        <strain evidence="4">MADBK_172401_WGS</strain>
        <tissue evidence="4">Digestive gland</tissue>
    </source>
</reference>
<gene>
    <name evidence="4" type="primary">Txndc9_1</name>
    <name evidence="4" type="ORF">GWK47_054935</name>
</gene>
<dbReference type="Proteomes" id="UP000770661">
    <property type="component" value="Unassembled WGS sequence"/>
</dbReference>
<dbReference type="SUPFAM" id="SSF52833">
    <property type="entry name" value="Thioredoxin-like"/>
    <property type="match status" value="1"/>
</dbReference>
<protein>
    <recommendedName>
        <fullName evidence="1">Thioredoxin domain-containing protein 9</fullName>
    </recommendedName>
</protein>
<dbReference type="CDD" id="cd02989">
    <property type="entry name" value="Phd_like_TxnDC9"/>
    <property type="match status" value="1"/>
</dbReference>
<feature type="region of interest" description="Disordered" evidence="2">
    <location>
        <begin position="183"/>
        <end position="218"/>
    </location>
</feature>
<dbReference type="InterPro" id="IPR036249">
    <property type="entry name" value="Thioredoxin-like_sf"/>
</dbReference>
<dbReference type="AlphaFoldDB" id="A0A8J4Y9A4"/>
<dbReference type="OrthoDB" id="10257948at2759"/>
<comment type="caution">
    <text evidence="4">The sequence shown here is derived from an EMBL/GenBank/DDBJ whole genome shotgun (WGS) entry which is preliminary data.</text>
</comment>
<accession>A0A8J4Y9A4</accession>
<dbReference type="PANTHER" id="PTHR21148">
    <property type="entry name" value="THIOREDOXIN DOMAIN-CONTAINING PROTEIN 9"/>
    <property type="match status" value="1"/>
</dbReference>